<dbReference type="Pfam" id="PF03466">
    <property type="entry name" value="LysR_substrate"/>
    <property type="match status" value="1"/>
</dbReference>
<evidence type="ECO:0000256" key="4">
    <source>
        <dbReference type="ARBA" id="ARBA00023163"/>
    </source>
</evidence>
<dbReference type="InterPro" id="IPR023490">
    <property type="entry name" value="ArgP_gammaproteobact"/>
</dbReference>
<name>A0A4T0URA9_9NEIS</name>
<keyword evidence="7" id="KW-1185">Reference proteome</keyword>
<dbReference type="GO" id="GO:0003677">
    <property type="term" value="F:DNA binding"/>
    <property type="evidence" value="ECO:0007669"/>
    <property type="project" value="UniProtKB-KW"/>
</dbReference>
<dbReference type="InterPro" id="IPR017685">
    <property type="entry name" value="ArgP"/>
</dbReference>
<dbReference type="EMBL" id="STGJ01000011">
    <property type="protein sequence ID" value="TIC81372.1"/>
    <property type="molecule type" value="Genomic_DNA"/>
</dbReference>
<dbReference type="InterPro" id="IPR036390">
    <property type="entry name" value="WH_DNA-bd_sf"/>
</dbReference>
<dbReference type="OrthoDB" id="8675247at2"/>
<dbReference type="RefSeq" id="WP_136553849.1">
    <property type="nucleotide sequence ID" value="NZ_STGJ01000011.1"/>
</dbReference>
<gene>
    <name evidence="6" type="ORF">E5K04_10655</name>
</gene>
<dbReference type="PANTHER" id="PTHR30579">
    <property type="entry name" value="TRANSCRIPTIONAL REGULATOR"/>
    <property type="match status" value="1"/>
</dbReference>
<evidence type="ECO:0000313" key="7">
    <source>
        <dbReference type="Proteomes" id="UP000308891"/>
    </source>
</evidence>
<reference evidence="6 7" key="1">
    <citation type="submission" date="2019-04" db="EMBL/GenBank/DDBJ databases">
        <title>Crenobacter sp. nov.</title>
        <authorList>
            <person name="Shi S."/>
        </authorList>
    </citation>
    <scope>NUCLEOTIDE SEQUENCE [LARGE SCALE GENOMIC DNA]</scope>
    <source>
        <strain evidence="6 7">GY 70310</strain>
    </source>
</reference>
<dbReference type="PANTHER" id="PTHR30579:SF2">
    <property type="entry name" value="HTH-TYPE TRANSCRIPTIONAL REGULATOR ARGP"/>
    <property type="match status" value="1"/>
</dbReference>
<dbReference type="Pfam" id="PF00126">
    <property type="entry name" value="HTH_1"/>
    <property type="match status" value="1"/>
</dbReference>
<dbReference type="SUPFAM" id="SSF46785">
    <property type="entry name" value="Winged helix' DNA-binding domain"/>
    <property type="match status" value="1"/>
</dbReference>
<dbReference type="SUPFAM" id="SSF53850">
    <property type="entry name" value="Periplasmic binding protein-like II"/>
    <property type="match status" value="1"/>
</dbReference>
<keyword evidence="2" id="KW-0805">Transcription regulation</keyword>
<dbReference type="NCBIfam" id="TIGR03298">
    <property type="entry name" value="argP"/>
    <property type="match status" value="1"/>
</dbReference>
<feature type="domain" description="HTH lysR-type" evidence="5">
    <location>
        <begin position="4"/>
        <end position="60"/>
    </location>
</feature>
<dbReference type="NCBIfam" id="NF002964">
    <property type="entry name" value="PRK03635.1"/>
    <property type="match status" value="1"/>
</dbReference>
<dbReference type="NCBIfam" id="NF009888">
    <property type="entry name" value="PRK13348.1"/>
    <property type="match status" value="1"/>
</dbReference>
<proteinExistence type="inferred from homology"/>
<dbReference type="Gene3D" id="3.40.190.290">
    <property type="match status" value="1"/>
</dbReference>
<evidence type="ECO:0000256" key="1">
    <source>
        <dbReference type="ARBA" id="ARBA00009437"/>
    </source>
</evidence>
<comment type="similarity">
    <text evidence="1">Belongs to the LysR transcriptional regulatory family.</text>
</comment>
<accession>A0A4T0URA9</accession>
<dbReference type="InterPro" id="IPR000847">
    <property type="entry name" value="LysR_HTH_N"/>
</dbReference>
<evidence type="ECO:0000313" key="6">
    <source>
        <dbReference type="EMBL" id="TIC81372.1"/>
    </source>
</evidence>
<dbReference type="InterPro" id="IPR050176">
    <property type="entry name" value="LTTR"/>
</dbReference>
<dbReference type="AlphaFoldDB" id="A0A4T0URA9"/>
<protein>
    <submittedName>
        <fullName evidence="6">LysR family transcriptional regulator ArgP</fullName>
    </submittedName>
</protein>
<comment type="caution">
    <text evidence="6">The sequence shown here is derived from an EMBL/GenBank/DDBJ whole genome shotgun (WGS) entry which is preliminary data.</text>
</comment>
<evidence type="ECO:0000256" key="3">
    <source>
        <dbReference type="ARBA" id="ARBA00023125"/>
    </source>
</evidence>
<dbReference type="Proteomes" id="UP000308891">
    <property type="component" value="Unassembled WGS sequence"/>
</dbReference>
<dbReference type="HAMAP" id="MF_00513">
    <property type="entry name" value="HTH_type_ArgP"/>
    <property type="match status" value="1"/>
</dbReference>
<dbReference type="PROSITE" id="PS50931">
    <property type="entry name" value="HTH_LYSR"/>
    <property type="match status" value="1"/>
</dbReference>
<organism evidence="6 7">
    <name type="scientific">Crenobacter intestini</name>
    <dbReference type="NCBI Taxonomy" id="2563443"/>
    <lineage>
        <taxon>Bacteria</taxon>
        <taxon>Pseudomonadati</taxon>
        <taxon>Pseudomonadota</taxon>
        <taxon>Betaproteobacteria</taxon>
        <taxon>Neisseriales</taxon>
        <taxon>Neisseriaceae</taxon>
        <taxon>Crenobacter</taxon>
    </lineage>
</organism>
<keyword evidence="3" id="KW-0238">DNA-binding</keyword>
<dbReference type="GO" id="GO:0003700">
    <property type="term" value="F:DNA-binding transcription factor activity"/>
    <property type="evidence" value="ECO:0007669"/>
    <property type="project" value="InterPro"/>
</dbReference>
<dbReference type="Gene3D" id="1.10.10.10">
    <property type="entry name" value="Winged helix-like DNA-binding domain superfamily/Winged helix DNA-binding domain"/>
    <property type="match status" value="1"/>
</dbReference>
<dbReference type="InterPro" id="IPR005119">
    <property type="entry name" value="LysR_subst-bd"/>
</dbReference>
<sequence>MRGLDYQWLAALDAVVSCGGFDKGAQALCVTQSAVSQRIKQLERWLAQPVLVRATPPRPTAAGRRLLGFYRRVLLLEQELLPGLSSDGAGAPLPVAIATNADSLATWLLPALAPLMQGGQLVLNLMVDDESRTLNRLRSGEAVVAISSEPAPMAGCVSDYLGQLDYLCVASPGFARRHFPHGVDAAAMARAPAVVYDRNDAMHAGFLAAHFALAPVGWPRHVARSSEAFVKLAVLGAAYCLAPAPMVGGELARGELVELTPGQGVSRALYWHRWSLESGVLSALSDACIRHARGVLRQ</sequence>
<keyword evidence="4" id="KW-0804">Transcription</keyword>
<evidence type="ECO:0000256" key="2">
    <source>
        <dbReference type="ARBA" id="ARBA00023015"/>
    </source>
</evidence>
<evidence type="ECO:0000259" key="5">
    <source>
        <dbReference type="PROSITE" id="PS50931"/>
    </source>
</evidence>
<dbReference type="InterPro" id="IPR036388">
    <property type="entry name" value="WH-like_DNA-bd_sf"/>
</dbReference>